<organism evidence="1 2">
    <name type="scientific">Agrilutibacter niabensis</name>
    <dbReference type="NCBI Taxonomy" id="380628"/>
    <lineage>
        <taxon>Bacteria</taxon>
        <taxon>Pseudomonadati</taxon>
        <taxon>Pseudomonadota</taxon>
        <taxon>Gammaproteobacteria</taxon>
        <taxon>Lysobacterales</taxon>
        <taxon>Lysobacteraceae</taxon>
        <taxon>Agrilutibacter</taxon>
    </lineage>
</organism>
<gene>
    <name evidence="1" type="ORF">J2X04_000961</name>
</gene>
<evidence type="ECO:0000313" key="1">
    <source>
        <dbReference type="EMBL" id="MDR7098614.1"/>
    </source>
</evidence>
<dbReference type="Proteomes" id="UP001267878">
    <property type="component" value="Unassembled WGS sequence"/>
</dbReference>
<reference evidence="1 2" key="1">
    <citation type="submission" date="2023-07" db="EMBL/GenBank/DDBJ databases">
        <title>Sorghum-associated microbial communities from plants grown in Nebraska, USA.</title>
        <authorList>
            <person name="Schachtman D."/>
        </authorList>
    </citation>
    <scope>NUCLEOTIDE SEQUENCE [LARGE SCALE GENOMIC DNA]</scope>
    <source>
        <strain evidence="1 2">BE187</strain>
    </source>
</reference>
<name>A0ABU1VMC2_9GAMM</name>
<accession>A0ABU1VMC2</accession>
<proteinExistence type="predicted"/>
<comment type="caution">
    <text evidence="1">The sequence shown here is derived from an EMBL/GenBank/DDBJ whole genome shotgun (WGS) entry which is preliminary data.</text>
</comment>
<sequence length="183" mass="20725">MAKRNGTSPNAPPFFLTVQESPYPEYPSLLDDDELADCDLIFATVRDLAQKKMLPDRQEEALHFVKLYPAAVLTRFTDRVTAGEDVEPFILRYVAGVFKDVLAGKAWDDAIELPGRGSAWGHMSPKDQRDFDLANDVWRRHRDGARVTIALSEAAGKACVSYETARAAYYKWNKWFSKKPPKK</sequence>
<evidence type="ECO:0000313" key="2">
    <source>
        <dbReference type="Proteomes" id="UP001267878"/>
    </source>
</evidence>
<dbReference type="EMBL" id="JAVDVW010000001">
    <property type="protein sequence ID" value="MDR7098614.1"/>
    <property type="molecule type" value="Genomic_DNA"/>
</dbReference>
<dbReference type="RefSeq" id="WP_310052635.1">
    <property type="nucleotide sequence ID" value="NZ_JAVDVW010000001.1"/>
</dbReference>
<keyword evidence="2" id="KW-1185">Reference proteome</keyword>
<protein>
    <submittedName>
        <fullName evidence="1">Uncharacterized protein</fullName>
    </submittedName>
</protein>